<proteinExistence type="predicted"/>
<dbReference type="InterPro" id="IPR007016">
    <property type="entry name" value="O-antigen_ligase-rel_domated"/>
</dbReference>
<feature type="transmembrane region" description="Helical" evidence="5">
    <location>
        <begin position="377"/>
        <end position="399"/>
    </location>
</feature>
<feature type="transmembrane region" description="Helical" evidence="5">
    <location>
        <begin position="204"/>
        <end position="221"/>
    </location>
</feature>
<keyword evidence="2 5" id="KW-0812">Transmembrane</keyword>
<evidence type="ECO:0000256" key="5">
    <source>
        <dbReference type="SAM" id="Phobius"/>
    </source>
</evidence>
<feature type="transmembrane region" description="Helical" evidence="5">
    <location>
        <begin position="151"/>
        <end position="169"/>
    </location>
</feature>
<evidence type="ECO:0000313" key="8">
    <source>
        <dbReference type="Proteomes" id="UP000501780"/>
    </source>
</evidence>
<evidence type="ECO:0000256" key="2">
    <source>
        <dbReference type="ARBA" id="ARBA00022692"/>
    </source>
</evidence>
<dbReference type="AlphaFoldDB" id="A0A6H0KW04"/>
<feature type="transmembrane region" description="Helical" evidence="5">
    <location>
        <begin position="411"/>
        <end position="430"/>
    </location>
</feature>
<dbReference type="GO" id="GO:0016874">
    <property type="term" value="F:ligase activity"/>
    <property type="evidence" value="ECO:0007669"/>
    <property type="project" value="UniProtKB-KW"/>
</dbReference>
<feature type="transmembrane region" description="Helical" evidence="5">
    <location>
        <begin position="111"/>
        <end position="131"/>
    </location>
</feature>
<feature type="domain" description="O-antigen ligase-related" evidence="6">
    <location>
        <begin position="188"/>
        <end position="338"/>
    </location>
</feature>
<dbReference type="SUPFAM" id="SSF48452">
    <property type="entry name" value="TPR-like"/>
    <property type="match status" value="1"/>
</dbReference>
<dbReference type="Proteomes" id="UP000501780">
    <property type="component" value="Chromosome"/>
</dbReference>
<evidence type="ECO:0000256" key="4">
    <source>
        <dbReference type="ARBA" id="ARBA00023136"/>
    </source>
</evidence>
<keyword evidence="8" id="KW-1185">Reference proteome</keyword>
<feature type="transmembrane region" description="Helical" evidence="5">
    <location>
        <begin position="33"/>
        <end position="53"/>
    </location>
</feature>
<evidence type="ECO:0000256" key="1">
    <source>
        <dbReference type="ARBA" id="ARBA00004141"/>
    </source>
</evidence>
<keyword evidence="7" id="KW-0436">Ligase</keyword>
<feature type="transmembrane region" description="Helical" evidence="5">
    <location>
        <begin position="7"/>
        <end position="27"/>
    </location>
</feature>
<feature type="transmembrane region" description="Helical" evidence="5">
    <location>
        <begin position="236"/>
        <end position="254"/>
    </location>
</feature>
<keyword evidence="3 5" id="KW-1133">Transmembrane helix</keyword>
<protein>
    <submittedName>
        <fullName evidence="7">O-antigen ligase family protein</fullName>
    </submittedName>
</protein>
<accession>A0A6H0KW04</accession>
<dbReference type="PANTHER" id="PTHR37422">
    <property type="entry name" value="TEICHURONIC ACID BIOSYNTHESIS PROTEIN TUAE"/>
    <property type="match status" value="1"/>
</dbReference>
<dbReference type="Gene3D" id="1.25.40.10">
    <property type="entry name" value="Tetratricopeptide repeat domain"/>
    <property type="match status" value="1"/>
</dbReference>
<evidence type="ECO:0000256" key="3">
    <source>
        <dbReference type="ARBA" id="ARBA00022989"/>
    </source>
</evidence>
<feature type="transmembrane region" description="Helical" evidence="5">
    <location>
        <begin position="329"/>
        <end position="345"/>
    </location>
</feature>
<feature type="transmembrane region" description="Helical" evidence="5">
    <location>
        <begin position="181"/>
        <end position="198"/>
    </location>
</feature>
<name>A0A6H0KW04_9BACE</name>
<reference evidence="7 8" key="1">
    <citation type="submission" date="2020-03" db="EMBL/GenBank/DDBJ databases">
        <title>Genomic analysis of Bacteroides faecium CBA7301.</title>
        <authorList>
            <person name="Kim J."/>
            <person name="Roh S.W."/>
        </authorList>
    </citation>
    <scope>NUCLEOTIDE SEQUENCE [LARGE SCALE GENOMIC DNA]</scope>
    <source>
        <strain evidence="7 8">CBA7301</strain>
    </source>
</reference>
<dbReference type="GO" id="GO:0016020">
    <property type="term" value="C:membrane"/>
    <property type="evidence" value="ECO:0007669"/>
    <property type="project" value="UniProtKB-SubCell"/>
</dbReference>
<evidence type="ECO:0000259" key="6">
    <source>
        <dbReference type="Pfam" id="PF04932"/>
    </source>
</evidence>
<sequence>MKTIYATTTLIGIIFMCTTINVIGGIHNIPSSSILFSITTIAIGIGVLCTFFIRQKTVFKFTCTDLFMVVLTISYLVYHLPLSGNRELGTGSLFFIYWCIRYTGKLNYSLIFYFILVSITLLLITCYSQYIGLTPSNSPYFRITGPYQNPAICAGVLSLLMSILTVWLIYSHYHTCHHRTIRIIVFVLFITSIPILIMTNCRSAWLGFIVMIVYSISSYRYRKQKKTMKHRFRKNFKYWLAGIMLLLFLIYGLYQLKPMSANGRLLIWKVTAQMIRDKPLIGYGAEGFKQHYMHYQAAYLKTKGTEQERYIAGNNHLAYNEPLRMTVEYGFLGVIIYIWFIYIIFKAPLHTTIASASARAVLITGTVWGLFSYPNEAFSILVILLIAILCLSIHNKTFLYTISTAYIHKGFKVILTVIFCYLSIILFNQYKAQHTFYKIHQSTKSSNLESFIYNCSILENNFKNEVFFWMYYCDALNEMKYDQTLQSKIQNWERLYPSPETYIIKAESLERIGQEKEAEKLYWLAHFMVPSRQKARSKLAILYKKQGKMKEALELANEILTEKVKNYSFETYRIHTTLERIFENRIK</sequence>
<dbReference type="RefSeq" id="WP_167967028.1">
    <property type="nucleotide sequence ID" value="NZ_CP050831.1"/>
</dbReference>
<keyword evidence="4 5" id="KW-0472">Membrane</keyword>
<dbReference type="Pfam" id="PF04932">
    <property type="entry name" value="Wzy_C"/>
    <property type="match status" value="1"/>
</dbReference>
<dbReference type="InterPro" id="IPR051533">
    <property type="entry name" value="WaaL-like"/>
</dbReference>
<gene>
    <name evidence="7" type="ORF">BacF7301_25650</name>
</gene>
<dbReference type="InterPro" id="IPR011990">
    <property type="entry name" value="TPR-like_helical_dom_sf"/>
</dbReference>
<dbReference type="PANTHER" id="PTHR37422:SF13">
    <property type="entry name" value="LIPOPOLYSACCHARIDE BIOSYNTHESIS PROTEIN PA4999-RELATED"/>
    <property type="match status" value="1"/>
</dbReference>
<organism evidence="7 8">
    <name type="scientific">Bacteroides faecium</name>
    <dbReference type="NCBI Taxonomy" id="2715212"/>
    <lineage>
        <taxon>Bacteria</taxon>
        <taxon>Pseudomonadati</taxon>
        <taxon>Bacteroidota</taxon>
        <taxon>Bacteroidia</taxon>
        <taxon>Bacteroidales</taxon>
        <taxon>Bacteroidaceae</taxon>
        <taxon>Bacteroides</taxon>
    </lineage>
</organism>
<evidence type="ECO:0000313" key="7">
    <source>
        <dbReference type="EMBL" id="QIU97333.1"/>
    </source>
</evidence>
<dbReference type="KEGG" id="bfc:BacF7301_25650"/>
<dbReference type="EMBL" id="CP050831">
    <property type="protein sequence ID" value="QIU97333.1"/>
    <property type="molecule type" value="Genomic_DNA"/>
</dbReference>
<comment type="subcellular location">
    <subcellularLocation>
        <location evidence="1">Membrane</location>
        <topology evidence="1">Multi-pass membrane protein</topology>
    </subcellularLocation>
</comment>